<dbReference type="AlphaFoldDB" id="A0A0B1SN81"/>
<dbReference type="Pfam" id="PF01549">
    <property type="entry name" value="ShK"/>
    <property type="match status" value="3"/>
</dbReference>
<comment type="caution">
    <text evidence="1">Lacks conserved residue(s) required for the propagation of feature annotation.</text>
</comment>
<sequence>MPRSLDLSARRVEATTAVYNVSIVPVTESYEVRRVKLEELLSSTNNLPNITTAEIESFTVSLSKTLIKGKCYDEYTYCREFSALCLDPTYGDVMARHCTLTCKRCDEIEAEEEYENCFDITPDCSSHADLCGNAKYKQFMTDSCAKTCSLCKPVCKDRHKNCLRFAEDGFCNDEMYTNDERQHLCGNTCGFC</sequence>
<keyword evidence="4" id="KW-1185">Reference proteome</keyword>
<proteinExistence type="predicted"/>
<accession>A0A0B1SN81</accession>
<evidence type="ECO:0000256" key="1">
    <source>
        <dbReference type="PROSITE-ProRule" id="PRU01005"/>
    </source>
</evidence>
<evidence type="ECO:0000313" key="3">
    <source>
        <dbReference type="EMBL" id="KHJ86788.1"/>
    </source>
</evidence>
<organism evidence="3 4">
    <name type="scientific">Oesophagostomum dentatum</name>
    <name type="common">Nodular worm</name>
    <dbReference type="NCBI Taxonomy" id="61180"/>
    <lineage>
        <taxon>Eukaryota</taxon>
        <taxon>Metazoa</taxon>
        <taxon>Ecdysozoa</taxon>
        <taxon>Nematoda</taxon>
        <taxon>Chromadorea</taxon>
        <taxon>Rhabditida</taxon>
        <taxon>Rhabditina</taxon>
        <taxon>Rhabditomorpha</taxon>
        <taxon>Strongyloidea</taxon>
        <taxon>Strongylidae</taxon>
        <taxon>Oesophagostomum</taxon>
    </lineage>
</organism>
<dbReference type="SMART" id="SM00254">
    <property type="entry name" value="ShKT"/>
    <property type="match status" value="3"/>
</dbReference>
<dbReference type="PANTHER" id="PTHR21724">
    <property type="entry name" value="SHKT DOMAIN-CONTAINING PROTEIN"/>
    <property type="match status" value="1"/>
</dbReference>
<dbReference type="Gene3D" id="1.10.10.1940">
    <property type="match status" value="2"/>
</dbReference>
<reference evidence="3 4" key="1">
    <citation type="submission" date="2014-03" db="EMBL/GenBank/DDBJ databases">
        <title>Draft genome of the hookworm Oesophagostomum dentatum.</title>
        <authorList>
            <person name="Mitreva M."/>
        </authorList>
    </citation>
    <scope>NUCLEOTIDE SEQUENCE [LARGE SCALE GENOMIC DNA]</scope>
    <source>
        <strain evidence="3 4">OD-Hann</strain>
    </source>
</reference>
<name>A0A0B1SN81_OESDE</name>
<feature type="domain" description="ShKT" evidence="2">
    <location>
        <begin position="155"/>
        <end position="192"/>
    </location>
</feature>
<evidence type="ECO:0000259" key="2">
    <source>
        <dbReference type="PROSITE" id="PS51670"/>
    </source>
</evidence>
<protein>
    <submittedName>
        <fullName evidence="3">ShTK domain protein</fullName>
    </submittedName>
</protein>
<gene>
    <name evidence="3" type="ORF">OESDEN_13452</name>
</gene>
<evidence type="ECO:0000313" key="4">
    <source>
        <dbReference type="Proteomes" id="UP000053660"/>
    </source>
</evidence>
<dbReference type="EMBL" id="KN559394">
    <property type="protein sequence ID" value="KHJ86788.1"/>
    <property type="molecule type" value="Genomic_DNA"/>
</dbReference>
<dbReference type="OrthoDB" id="270651at2759"/>
<dbReference type="InterPro" id="IPR003582">
    <property type="entry name" value="ShKT_dom"/>
</dbReference>
<dbReference type="Proteomes" id="UP000053660">
    <property type="component" value="Unassembled WGS sequence"/>
</dbReference>
<dbReference type="PROSITE" id="PS51670">
    <property type="entry name" value="SHKT"/>
    <property type="match status" value="1"/>
</dbReference>
<dbReference type="PANTHER" id="PTHR21724:SF94">
    <property type="entry name" value="SHKT DOMAIN-CONTAINING PROTEIN"/>
    <property type="match status" value="1"/>
</dbReference>